<comment type="subunit">
    <text evidence="2">Homodimer.</text>
</comment>
<dbReference type="Proteomes" id="UP000736328">
    <property type="component" value="Unassembled WGS sequence"/>
</dbReference>
<dbReference type="InterPro" id="IPR017872">
    <property type="entry name" value="Pyrmidine_PPase_CS"/>
</dbReference>
<keyword evidence="3 6" id="KW-0328">Glycosyltransferase</keyword>
<dbReference type="SUPFAM" id="SSF54680">
    <property type="entry name" value="Pyrimidine nucleoside phosphorylase C-terminal domain"/>
    <property type="match status" value="1"/>
</dbReference>
<dbReference type="PANTHER" id="PTHR10515:SF0">
    <property type="entry name" value="THYMIDINE PHOSPHORYLASE"/>
    <property type="match status" value="1"/>
</dbReference>
<dbReference type="SUPFAM" id="SSF52418">
    <property type="entry name" value="Nucleoside phosphorylase/phosphoribosyltransferase catalytic domain"/>
    <property type="match status" value="1"/>
</dbReference>
<dbReference type="InterPro" id="IPR017459">
    <property type="entry name" value="Glycosyl_Trfase_fam3_N_dom"/>
</dbReference>
<dbReference type="NCBIfam" id="TIGR02644">
    <property type="entry name" value="Y_phosphoryl"/>
    <property type="match status" value="1"/>
</dbReference>
<dbReference type="PROSITE" id="PS00647">
    <property type="entry name" value="THYMID_PHOSPHORYLASE"/>
    <property type="match status" value="1"/>
</dbReference>
<proteinExistence type="inferred from homology"/>
<dbReference type="InterPro" id="IPR036320">
    <property type="entry name" value="Glycosyl_Trfase_fam3_N_dom_sf"/>
</dbReference>
<dbReference type="Gene3D" id="3.40.1030.10">
    <property type="entry name" value="Nucleoside phosphorylase/phosphoribosyltransferase catalytic domain"/>
    <property type="match status" value="1"/>
</dbReference>
<evidence type="ECO:0000313" key="6">
    <source>
        <dbReference type="EMBL" id="MBI4726077.1"/>
    </source>
</evidence>
<dbReference type="Gene3D" id="1.20.970.10">
    <property type="entry name" value="Transferase, Pyrimidine Nucleoside Phosphorylase, Chain C"/>
    <property type="match status" value="1"/>
</dbReference>
<dbReference type="GO" id="GO:0004645">
    <property type="term" value="F:1,4-alpha-oligoglucan phosphorylase activity"/>
    <property type="evidence" value="ECO:0007669"/>
    <property type="project" value="InterPro"/>
</dbReference>
<dbReference type="EMBL" id="JACQXR010000030">
    <property type="protein sequence ID" value="MBI4726077.1"/>
    <property type="molecule type" value="Genomic_DNA"/>
</dbReference>
<name>A0A933MHI1_UNCT6</name>
<accession>A0A933MHI1</accession>
<dbReference type="Pfam" id="PF07831">
    <property type="entry name" value="PYNP_C"/>
    <property type="match status" value="1"/>
</dbReference>
<dbReference type="InterPro" id="IPR000312">
    <property type="entry name" value="Glycosyl_Trfase_fam3"/>
</dbReference>
<reference evidence="6" key="1">
    <citation type="submission" date="2020-07" db="EMBL/GenBank/DDBJ databases">
        <title>Huge and variable diversity of episymbiotic CPR bacteria and DPANN archaea in groundwater ecosystems.</title>
        <authorList>
            <person name="He C.Y."/>
            <person name="Keren R."/>
            <person name="Whittaker M."/>
            <person name="Farag I.F."/>
            <person name="Doudna J."/>
            <person name="Cate J.H.D."/>
            <person name="Banfield J.F."/>
        </authorList>
    </citation>
    <scope>NUCLEOTIDE SEQUENCE</scope>
    <source>
        <strain evidence="6">NC_groundwater_1520_Pr4_B-0.1um_53_5</strain>
    </source>
</reference>
<dbReference type="PANTHER" id="PTHR10515">
    <property type="entry name" value="THYMIDINE PHOSPHORYLASE"/>
    <property type="match status" value="1"/>
</dbReference>
<dbReference type="Pfam" id="PF02885">
    <property type="entry name" value="Glycos_trans_3N"/>
    <property type="match status" value="1"/>
</dbReference>
<dbReference type="FunFam" id="3.40.1030.10:FF:000003">
    <property type="entry name" value="Pyrimidine-nucleoside phosphorylase"/>
    <property type="match status" value="1"/>
</dbReference>
<evidence type="ECO:0000256" key="4">
    <source>
        <dbReference type="ARBA" id="ARBA00022679"/>
    </source>
</evidence>
<dbReference type="GO" id="GO:0006213">
    <property type="term" value="P:pyrimidine nucleoside metabolic process"/>
    <property type="evidence" value="ECO:0007669"/>
    <property type="project" value="InterPro"/>
</dbReference>
<evidence type="ECO:0000313" key="7">
    <source>
        <dbReference type="Proteomes" id="UP000736328"/>
    </source>
</evidence>
<dbReference type="GO" id="GO:0006206">
    <property type="term" value="P:pyrimidine nucleobase metabolic process"/>
    <property type="evidence" value="ECO:0007669"/>
    <property type="project" value="InterPro"/>
</dbReference>
<dbReference type="SUPFAM" id="SSF47648">
    <property type="entry name" value="Nucleoside phosphorylase/phosphoribosyltransferase N-terminal domain"/>
    <property type="match status" value="1"/>
</dbReference>
<dbReference type="Pfam" id="PF00591">
    <property type="entry name" value="Glycos_transf_3"/>
    <property type="match status" value="1"/>
</dbReference>
<dbReference type="PIRSF" id="PIRSF000478">
    <property type="entry name" value="TP_PyNP"/>
    <property type="match status" value="1"/>
</dbReference>
<dbReference type="GO" id="GO:0009032">
    <property type="term" value="F:thymidine phosphorylase activity"/>
    <property type="evidence" value="ECO:0007669"/>
    <property type="project" value="UniProtKB-EC"/>
</dbReference>
<feature type="domain" description="Pyrimidine nucleoside phosphorylase C-terminal" evidence="5">
    <location>
        <begin position="346"/>
        <end position="420"/>
    </location>
</feature>
<gene>
    <name evidence="6" type="ORF">HY768_02440</name>
</gene>
<evidence type="ECO:0000256" key="2">
    <source>
        <dbReference type="ARBA" id="ARBA00011738"/>
    </source>
</evidence>
<evidence type="ECO:0000256" key="1">
    <source>
        <dbReference type="ARBA" id="ARBA00006915"/>
    </source>
</evidence>
<comment type="caution">
    <text evidence="6">The sequence shown here is derived from an EMBL/GenBank/DDBJ whole genome shotgun (WGS) entry which is preliminary data.</text>
</comment>
<dbReference type="EC" id="2.4.2.4" evidence="6"/>
<dbReference type="InterPro" id="IPR035902">
    <property type="entry name" value="Nuc_phospho_transferase"/>
</dbReference>
<sequence length="434" mass="46565">MTPYEIIYKKRNGGELSSGEIKWFIANYTSGAIPDYQTAALLMAIFLKGMTEAETSELAMSLMNSGRVFDLSDIPGIKVDKHSTGGVGDKISIILAPMVAAAGVPVPMVSGRGLGHTGGTLDKLESIPGFRTDLSYDEFRHTLARIGLAMMGQTPDLAPADKKLYALRDVTATVDCIPLIAASIMSKKLAEGADGLVLDVKTGSGAFMQKHEDALALTKTMTAIGQGMGKKMKALITDMNQPLGRTVGNALEIEECVDCLKGNGPGDLMEITYALGAEMLVLGERANDVGFGKRILQQIVSSGQGLDKFREMVAAHGGEVKVADDCKKVLPQAQHIIKAKAEKAGYIHSMDNREVGMTGVFLGCGRLKMDDVIDPAAGFIFDRKIGEQVKPGDTMVKVLCNDEQKGQEAARRLVDCIRISETKPEDVKLIKEII</sequence>
<dbReference type="InterPro" id="IPR000053">
    <property type="entry name" value="Thymidine/pyrmidine_PPase"/>
</dbReference>
<protein>
    <submittedName>
        <fullName evidence="6">Thymidine phosphorylase</fullName>
        <ecNumber evidence="6">2.4.2.4</ecNumber>
    </submittedName>
</protein>
<keyword evidence="4 6" id="KW-0808">Transferase</keyword>
<comment type="similarity">
    <text evidence="1">Belongs to the thymidine/pyrimidine-nucleoside phosphorylase family.</text>
</comment>
<dbReference type="SMART" id="SM00941">
    <property type="entry name" value="PYNP_C"/>
    <property type="match status" value="1"/>
</dbReference>
<dbReference type="InterPro" id="IPR036566">
    <property type="entry name" value="PYNP-like_C_sf"/>
</dbReference>
<dbReference type="InterPro" id="IPR013102">
    <property type="entry name" value="PYNP_C"/>
</dbReference>
<evidence type="ECO:0000259" key="5">
    <source>
        <dbReference type="SMART" id="SM00941"/>
    </source>
</evidence>
<dbReference type="AlphaFoldDB" id="A0A933MHI1"/>
<dbReference type="Gene3D" id="3.90.1170.30">
    <property type="entry name" value="Pyrimidine nucleoside phosphorylase-like, C-terminal domain"/>
    <property type="match status" value="1"/>
</dbReference>
<dbReference type="GO" id="GO:0005829">
    <property type="term" value="C:cytosol"/>
    <property type="evidence" value="ECO:0007669"/>
    <property type="project" value="TreeGrafter"/>
</dbReference>
<evidence type="ECO:0000256" key="3">
    <source>
        <dbReference type="ARBA" id="ARBA00022676"/>
    </source>
</evidence>
<dbReference type="NCBIfam" id="NF004490">
    <property type="entry name" value="PRK05820.1"/>
    <property type="match status" value="1"/>
</dbReference>
<dbReference type="InterPro" id="IPR018090">
    <property type="entry name" value="Pyrmidine_PPas_bac/euk"/>
</dbReference>
<organism evidence="6 7">
    <name type="scientific">candidate division TA06 bacterium</name>
    <dbReference type="NCBI Taxonomy" id="2250710"/>
    <lineage>
        <taxon>Bacteria</taxon>
        <taxon>Bacteria division TA06</taxon>
    </lineage>
</organism>